<evidence type="ECO:0000256" key="4">
    <source>
        <dbReference type="ARBA" id="ARBA00023136"/>
    </source>
</evidence>
<evidence type="ECO:0000256" key="3">
    <source>
        <dbReference type="ARBA" id="ARBA00022729"/>
    </source>
</evidence>
<name>A0ABQ1TLK4_9FLAO</name>
<dbReference type="Pfam" id="PF07980">
    <property type="entry name" value="SusD_RagB"/>
    <property type="match status" value="1"/>
</dbReference>
<reference evidence="9" key="1">
    <citation type="journal article" date="2019" name="Int. J. Syst. Evol. Microbiol.">
        <title>The Global Catalogue of Microorganisms (GCM) 10K type strain sequencing project: providing services to taxonomists for standard genome sequencing and annotation.</title>
        <authorList>
            <consortium name="The Broad Institute Genomics Platform"/>
            <consortium name="The Broad Institute Genome Sequencing Center for Infectious Disease"/>
            <person name="Wu L."/>
            <person name="Ma J."/>
        </authorList>
    </citation>
    <scope>NUCLEOTIDE SEQUENCE [LARGE SCALE GENOMIC DNA]</scope>
    <source>
        <strain evidence="9">CGMCC 1.16060</strain>
    </source>
</reference>
<dbReference type="InterPro" id="IPR033985">
    <property type="entry name" value="SusD-like_N"/>
</dbReference>
<dbReference type="PROSITE" id="PS51257">
    <property type="entry name" value="PROKAR_LIPOPROTEIN"/>
    <property type="match status" value="1"/>
</dbReference>
<dbReference type="Gene3D" id="1.25.40.390">
    <property type="match status" value="1"/>
</dbReference>
<evidence type="ECO:0000313" key="8">
    <source>
        <dbReference type="EMBL" id="GGE95948.1"/>
    </source>
</evidence>
<organism evidence="8 9">
    <name type="scientific">Flavobacterium limi</name>
    <dbReference type="NCBI Taxonomy" id="2045105"/>
    <lineage>
        <taxon>Bacteria</taxon>
        <taxon>Pseudomonadati</taxon>
        <taxon>Bacteroidota</taxon>
        <taxon>Flavobacteriia</taxon>
        <taxon>Flavobacteriales</taxon>
        <taxon>Flavobacteriaceae</taxon>
        <taxon>Flavobacterium</taxon>
    </lineage>
</organism>
<comment type="similarity">
    <text evidence="2">Belongs to the SusD family.</text>
</comment>
<dbReference type="Proteomes" id="UP000655016">
    <property type="component" value="Unassembled WGS sequence"/>
</dbReference>
<keyword evidence="5" id="KW-0998">Cell outer membrane</keyword>
<keyword evidence="9" id="KW-1185">Reference proteome</keyword>
<gene>
    <name evidence="8" type="ORF">GCM10011518_01540</name>
</gene>
<evidence type="ECO:0000259" key="7">
    <source>
        <dbReference type="Pfam" id="PF14322"/>
    </source>
</evidence>
<accession>A0ABQ1TLK4</accession>
<dbReference type="SUPFAM" id="SSF48452">
    <property type="entry name" value="TPR-like"/>
    <property type="match status" value="1"/>
</dbReference>
<keyword evidence="3" id="KW-0732">Signal</keyword>
<dbReference type="EMBL" id="BMKP01000001">
    <property type="protein sequence ID" value="GGE95948.1"/>
    <property type="molecule type" value="Genomic_DNA"/>
</dbReference>
<dbReference type="InterPro" id="IPR011990">
    <property type="entry name" value="TPR-like_helical_dom_sf"/>
</dbReference>
<evidence type="ECO:0000256" key="2">
    <source>
        <dbReference type="ARBA" id="ARBA00006275"/>
    </source>
</evidence>
<protein>
    <submittedName>
        <fullName evidence="8">Membrane protein</fullName>
    </submittedName>
</protein>
<comment type="subcellular location">
    <subcellularLocation>
        <location evidence="1">Cell outer membrane</location>
    </subcellularLocation>
</comment>
<dbReference type="RefSeq" id="WP_163392917.1">
    <property type="nucleotide sequence ID" value="NZ_BMKP01000001.1"/>
</dbReference>
<dbReference type="InterPro" id="IPR012944">
    <property type="entry name" value="SusD_RagB_dom"/>
</dbReference>
<proteinExistence type="inferred from homology"/>
<feature type="domain" description="RagB/SusD" evidence="6">
    <location>
        <begin position="289"/>
        <end position="547"/>
    </location>
</feature>
<sequence length="547" mass="61995">MKNIFKQIKFIPVVLLLLVSCEDLDLAPEDRFTDATYWTSVEKAQTFLNTAYSQMQSSSRFFYNEGLSDNAYNGRGDNEGAASIAAGIYDPSLGRLKSEWNDRYAGIKTCNLIIENIDRVPNADPAVIARMKAEARFLRAFQHFQLTTWFGDIPLLKKDLSLKEAQTMTRTPHAEAVQFILDELDAITPLLPKNTELPNAERGRITKGAAAALKARVFLYEGRWEDVIDTTEDFMAMTYGQYGLFSSYEGLFEAKNEYNSEDILSLQYVIPTEPRSWGEFFDMAPISAGARLNALAPTQELVDSYIMLNGKKINETGSNYNENNPYVNRDPRLTATVVYDQYNWKKPDGSTSIIYIKPGSYPDGDPNKPGPDEFVQGSSATATGYYTRKYFDVEHGTDLKSGINLMLFRYADILLMYAEAKNEMGQMTSTVWDQTIKALRTRAGFTDAAALSFNSSLNQTGLQEIIRNERRTEFGMEGLRIFDIRRWEIAEDVLNGYAHGAKFGPSSVDNGYLRVNLRTFDPDKHYLWPVPRDERLINTNLSQNPNW</sequence>
<evidence type="ECO:0000259" key="6">
    <source>
        <dbReference type="Pfam" id="PF07980"/>
    </source>
</evidence>
<feature type="domain" description="SusD-like N-terminal" evidence="7">
    <location>
        <begin position="77"/>
        <end position="219"/>
    </location>
</feature>
<evidence type="ECO:0000256" key="1">
    <source>
        <dbReference type="ARBA" id="ARBA00004442"/>
    </source>
</evidence>
<dbReference type="Pfam" id="PF14322">
    <property type="entry name" value="SusD-like_3"/>
    <property type="match status" value="1"/>
</dbReference>
<comment type="caution">
    <text evidence="8">The sequence shown here is derived from an EMBL/GenBank/DDBJ whole genome shotgun (WGS) entry which is preliminary data.</text>
</comment>
<evidence type="ECO:0000313" key="9">
    <source>
        <dbReference type="Proteomes" id="UP000655016"/>
    </source>
</evidence>
<evidence type="ECO:0000256" key="5">
    <source>
        <dbReference type="ARBA" id="ARBA00023237"/>
    </source>
</evidence>
<keyword evidence="4" id="KW-0472">Membrane</keyword>